<reference evidence="3" key="1">
    <citation type="submission" date="2022-08" db="UniProtKB">
        <authorList>
            <consortium name="EnsemblMetazoa"/>
        </authorList>
    </citation>
    <scope>IDENTIFICATION</scope>
    <source>
        <strain evidence="3">05x7-T-G4-1.051#20</strain>
    </source>
</reference>
<keyword evidence="4" id="KW-1185">Reference proteome</keyword>
<dbReference type="InterPro" id="IPR027417">
    <property type="entry name" value="P-loop_NTPase"/>
</dbReference>
<evidence type="ECO:0000259" key="2">
    <source>
        <dbReference type="Pfam" id="PF20720"/>
    </source>
</evidence>
<protein>
    <recommendedName>
        <fullName evidence="5">DZIP3-like HEPN domain-containing protein</fullName>
    </recommendedName>
</protein>
<feature type="domain" description="DZIP3-like HEPN" evidence="1">
    <location>
        <begin position="33"/>
        <end position="86"/>
    </location>
</feature>
<dbReference type="SUPFAM" id="SSF52540">
    <property type="entry name" value="P-loop containing nucleoside triphosphate hydrolases"/>
    <property type="match status" value="1"/>
</dbReference>
<evidence type="ECO:0000313" key="3">
    <source>
        <dbReference type="EnsemblMetazoa" id="G20867.1:cds"/>
    </source>
</evidence>
<dbReference type="EnsemblMetazoa" id="G20867.1">
    <property type="protein sequence ID" value="G20867.1:cds"/>
    <property type="gene ID" value="G20867"/>
</dbReference>
<evidence type="ECO:0000313" key="4">
    <source>
        <dbReference type="Proteomes" id="UP000005408"/>
    </source>
</evidence>
<organism evidence="3 4">
    <name type="scientific">Magallana gigas</name>
    <name type="common">Pacific oyster</name>
    <name type="synonym">Crassostrea gigas</name>
    <dbReference type="NCBI Taxonomy" id="29159"/>
    <lineage>
        <taxon>Eukaryota</taxon>
        <taxon>Metazoa</taxon>
        <taxon>Spiralia</taxon>
        <taxon>Lophotrochozoa</taxon>
        <taxon>Mollusca</taxon>
        <taxon>Bivalvia</taxon>
        <taxon>Autobranchia</taxon>
        <taxon>Pteriomorphia</taxon>
        <taxon>Ostreida</taxon>
        <taxon>Ostreoidea</taxon>
        <taxon>Ostreidae</taxon>
        <taxon>Magallana</taxon>
    </lineage>
</organism>
<dbReference type="Proteomes" id="UP000005408">
    <property type="component" value="Unassembled WGS sequence"/>
</dbReference>
<dbReference type="Pfam" id="PF18738">
    <property type="entry name" value="HEPN_DZIP3"/>
    <property type="match status" value="1"/>
</dbReference>
<proteinExistence type="predicted"/>
<accession>A0A8W8JWZ3</accession>
<dbReference type="Gene3D" id="3.40.50.300">
    <property type="entry name" value="P-loop containing nucleotide triphosphate hydrolases"/>
    <property type="match status" value="1"/>
</dbReference>
<dbReference type="InterPro" id="IPR049050">
    <property type="entry name" value="nSTAND3"/>
</dbReference>
<dbReference type="AlphaFoldDB" id="A0A8W8JWZ3"/>
<dbReference type="Pfam" id="PF20720">
    <property type="entry name" value="nSTAND3"/>
    <property type="match status" value="1"/>
</dbReference>
<evidence type="ECO:0000259" key="1">
    <source>
        <dbReference type="Pfam" id="PF18738"/>
    </source>
</evidence>
<name>A0A8W8JWZ3_MAGGI</name>
<dbReference type="OrthoDB" id="6190103at2759"/>
<feature type="domain" description="Novel STAND NTPase 3" evidence="2">
    <location>
        <begin position="141"/>
        <end position="289"/>
    </location>
</feature>
<evidence type="ECO:0008006" key="5">
    <source>
        <dbReference type="Google" id="ProtNLM"/>
    </source>
</evidence>
<sequence length="526" mass="61234">MEELKDVADLFKTSIVEHFGRALLNSLCNLNSLDDYQNLDISLVYNLLRNVCKNVTPPKRGWGYEPSADDVSLGADIERIRSMWNRYCDGGTEFLYLGGIYDRMVDRYGNISDLVKFEDTGRKKILSFELNPECQIEDGLVLTKAIKSVLEILEREHIVVVIGALGTGKSTCLKYIESHYRRNQWTVSRKEKSITHLDLNVDGKKKLFCCDNLFGVFNRGNFAETDEIIKVLENIEQKVNHELKVVFVIHDHVYEELQEIHPIRVFQNKRVVVDFNELSDAEMLLILNDQREHGHCANDPKCWFRNVDFELVKNTLQENPGKLGNPILTLLYSNRHDIFTKREATRNIVRELCTIFQKMLEDTPDLFNVLLYVMFVKTHSLDKNVEEWASELGGLDSITVKKNVSQLGAFLFVEADGSRIEIKHELLSFALFKCCASSTKYVFLLLKHCRFEMIEEIIRPVSTPNHGEFCVILRKEMYDRFSSRILEDDLFERLKEHPLLKEKSFFRYKLYSMSTDNDRKIRVVKK</sequence>
<dbReference type="InterPro" id="IPR041249">
    <property type="entry name" value="HEPN_DZIP3"/>
</dbReference>